<dbReference type="EMBL" id="JABWRS010000001">
    <property type="protein sequence ID" value="MBC3473977.1"/>
    <property type="molecule type" value="Genomic_DNA"/>
</dbReference>
<evidence type="ECO:0000313" key="3">
    <source>
        <dbReference type="EMBL" id="MBC3473977.1"/>
    </source>
</evidence>
<proteinExistence type="predicted"/>
<dbReference type="Gene3D" id="3.90.1580.10">
    <property type="entry name" value="paralog of FGE (formylglycine-generating enzyme)"/>
    <property type="match status" value="1"/>
</dbReference>
<name>A0ABR6V267_9PSED</name>
<dbReference type="InterPro" id="IPR016187">
    <property type="entry name" value="CTDL_fold"/>
</dbReference>
<dbReference type="InterPro" id="IPR051043">
    <property type="entry name" value="Sulfatase_Mod_Factor_Kinase"/>
</dbReference>
<dbReference type="PANTHER" id="PTHR23150">
    <property type="entry name" value="SULFATASE MODIFYING FACTOR 1, 2"/>
    <property type="match status" value="1"/>
</dbReference>
<organism evidence="3 4">
    <name type="scientific">Pseudomonas taiwanensis</name>
    <dbReference type="NCBI Taxonomy" id="470150"/>
    <lineage>
        <taxon>Bacteria</taxon>
        <taxon>Pseudomonadati</taxon>
        <taxon>Pseudomonadota</taxon>
        <taxon>Gammaproteobacteria</taxon>
        <taxon>Pseudomonadales</taxon>
        <taxon>Pseudomonadaceae</taxon>
        <taxon>Pseudomonas</taxon>
    </lineage>
</organism>
<dbReference type="RefSeq" id="WP_023381380.1">
    <property type="nucleotide sequence ID" value="NZ_JABWRR010000009.1"/>
</dbReference>
<keyword evidence="4" id="KW-1185">Reference proteome</keyword>
<gene>
    <name evidence="3" type="ORF">HU747_00035</name>
</gene>
<dbReference type="InterPro" id="IPR005532">
    <property type="entry name" value="SUMF_dom"/>
</dbReference>
<keyword evidence="1" id="KW-0732">Signal</keyword>
<dbReference type="SUPFAM" id="SSF56436">
    <property type="entry name" value="C-type lectin-like"/>
    <property type="match status" value="1"/>
</dbReference>
<feature type="domain" description="Sulfatase-modifying factor enzyme-like" evidence="2">
    <location>
        <begin position="49"/>
        <end position="304"/>
    </location>
</feature>
<feature type="chain" id="PRO_5045441256" evidence="1">
    <location>
        <begin position="34"/>
        <end position="306"/>
    </location>
</feature>
<dbReference type="Pfam" id="PF03781">
    <property type="entry name" value="FGE-sulfatase"/>
    <property type="match status" value="1"/>
</dbReference>
<protein>
    <submittedName>
        <fullName evidence="3">Formylglycine-generating enzyme family protein</fullName>
    </submittedName>
</protein>
<comment type="caution">
    <text evidence="3">The sequence shown here is derived from an EMBL/GenBank/DDBJ whole genome shotgun (WGS) entry which is preliminary data.</text>
</comment>
<reference evidence="3 4" key="1">
    <citation type="journal article" date="2020" name="Microorganisms">
        <title>Reliable Identification of Environmental Pseudomonas Isolates Using the rpoD Gene.</title>
        <authorList>
            <consortium name="The Broad Institute Genome Sequencing Platform"/>
            <person name="Girard L."/>
            <person name="Lood C."/>
            <person name="Rokni-Zadeh H."/>
            <person name="van Noort V."/>
            <person name="Lavigne R."/>
            <person name="De Mot R."/>
        </authorList>
    </citation>
    <scope>NUCLEOTIDE SEQUENCE [LARGE SCALE GENOMIC DNA]</scope>
    <source>
        <strain evidence="3 4">RW7P2</strain>
    </source>
</reference>
<dbReference type="Proteomes" id="UP000628086">
    <property type="component" value="Unassembled WGS sequence"/>
</dbReference>
<evidence type="ECO:0000256" key="1">
    <source>
        <dbReference type="SAM" id="SignalP"/>
    </source>
</evidence>
<evidence type="ECO:0000259" key="2">
    <source>
        <dbReference type="Pfam" id="PF03781"/>
    </source>
</evidence>
<evidence type="ECO:0000313" key="4">
    <source>
        <dbReference type="Proteomes" id="UP000628086"/>
    </source>
</evidence>
<accession>A0ABR6V267</accession>
<dbReference type="PANTHER" id="PTHR23150:SF35">
    <property type="entry name" value="BLL6746 PROTEIN"/>
    <property type="match status" value="1"/>
</dbReference>
<dbReference type="InterPro" id="IPR042095">
    <property type="entry name" value="SUMF_sf"/>
</dbReference>
<sequence>MNPEPHVRHRRTLPVLAPLALLALLTASAWAQAGTPKPGTVFKDCEKDCPEMVVLPTGSFMMGTPDDEVGRQADEGPLHKVTFTKPFAISRFPITFAEWDAFIQATGYMMPSGDERPGRLCQAGTATQGGRPTYGGNYPVTSRHPAVCMNLKEAQDYVAWLSNKTGKPYRLPSESVREYAARAGSTGPFPFPFDEGKEYSIAKHANTYGPADGYSYTAPVGSFPANAFGVYDMHGNIYEWTADCKHDNYVGAPSDGSPWQEKDCRFQSIRGNDYGEAPVFSRSGNRNDLYPNERGDWIGFRVVRDL</sequence>
<feature type="signal peptide" evidence="1">
    <location>
        <begin position="1"/>
        <end position="33"/>
    </location>
</feature>